<keyword evidence="8" id="KW-1185">Reference proteome</keyword>
<dbReference type="GO" id="GO:0003779">
    <property type="term" value="F:actin binding"/>
    <property type="evidence" value="ECO:0007669"/>
    <property type="project" value="UniProtKB-KW"/>
</dbReference>
<evidence type="ECO:0000313" key="7">
    <source>
        <dbReference type="EMBL" id="KAL3314948.1"/>
    </source>
</evidence>
<dbReference type="PANTHER" id="PTHR12058">
    <property type="entry name" value="ARP2/3 COMPLEX 34 KDA SUBUNIT"/>
    <property type="match status" value="1"/>
</dbReference>
<comment type="function">
    <text evidence="6">Functions as actin-binding component of the Arp2/3 complex which is involved in regulation of actin polymerization and together with an activating nucleation-promoting factor (NPF) mediates the formation of branched actin networks.</text>
</comment>
<keyword evidence="3 6" id="KW-0963">Cytoplasm</keyword>
<dbReference type="FunFam" id="3.30.1460.20:FF:000002">
    <property type="entry name" value="Arp2/3 complex 34 kDa subunit"/>
    <property type="match status" value="1"/>
</dbReference>
<dbReference type="InterPro" id="IPR007188">
    <property type="entry name" value="ARPC2"/>
</dbReference>
<keyword evidence="4 6" id="KW-0009">Actin-binding</keyword>
<comment type="caution">
    <text evidence="7">The sequence shown here is derived from an EMBL/GenBank/DDBJ whole genome shotgun (WGS) entry which is preliminary data.</text>
</comment>
<evidence type="ECO:0000256" key="1">
    <source>
        <dbReference type="ARBA" id="ARBA00004245"/>
    </source>
</evidence>
<reference evidence="7 8" key="1">
    <citation type="submission" date="2024-11" db="EMBL/GenBank/DDBJ databases">
        <title>Adaptive evolution of stress response genes in parasites aligns with host niche diversity.</title>
        <authorList>
            <person name="Hahn C."/>
            <person name="Resl P."/>
        </authorList>
    </citation>
    <scope>NUCLEOTIDE SEQUENCE [LARGE SCALE GENOMIC DNA]</scope>
    <source>
        <strain evidence="7">EGGRZ-B1_66</strain>
        <tissue evidence="7">Body</tissue>
    </source>
</reference>
<dbReference type="Pfam" id="PF04045">
    <property type="entry name" value="P34-Arc"/>
    <property type="match status" value="1"/>
</dbReference>
<evidence type="ECO:0000256" key="6">
    <source>
        <dbReference type="RuleBase" id="RU364015"/>
    </source>
</evidence>
<dbReference type="EMBL" id="JBJKFK010000863">
    <property type="protein sequence ID" value="KAL3314948.1"/>
    <property type="molecule type" value="Genomic_DNA"/>
</dbReference>
<evidence type="ECO:0000256" key="5">
    <source>
        <dbReference type="ARBA" id="ARBA00023212"/>
    </source>
</evidence>
<sequence>MLKNVDVSTLNINFVDFDRTEYLVQGKDQKITIDVSLMCYKEIVEHGALPFLKAEFGEILQDNPSPNFSATLIVDLNSLPEDLEAYATKIASFKRHCFAAFFEKFFLAQSEGKTSDKTIIPIRQGESMFIQALPDRVTVIFCTRFKDQTDLLISKVFLQEFTEVRRKLDRAPQVLYSPKEPPSELNSTDAITGDDVAYFTIVLFPRHYSKENKNKAVDLIHSLRNYMHYHIKCSKAYIQMRMRSKTVDFLKVLHRAQIEEPKNPAVRILVDSSTGDSAHTSTSYANTL</sequence>
<dbReference type="PANTHER" id="PTHR12058:SF0">
    <property type="entry name" value="ACTIN-RELATED PROTEIN 2_3 COMPLEX SUBUNIT 2"/>
    <property type="match status" value="1"/>
</dbReference>
<dbReference type="SUPFAM" id="SSF69645">
    <property type="entry name" value="Arp2/3 complex subunits"/>
    <property type="match status" value="2"/>
</dbReference>
<dbReference type="InterPro" id="IPR034666">
    <property type="entry name" value="ARPC2/4"/>
</dbReference>
<evidence type="ECO:0000256" key="4">
    <source>
        <dbReference type="ARBA" id="ARBA00023203"/>
    </source>
</evidence>
<comment type="subunit">
    <text evidence="6">Component of the Arp2/3 complex.</text>
</comment>
<dbReference type="Gene3D" id="3.30.1460.20">
    <property type="match status" value="2"/>
</dbReference>
<organism evidence="7 8">
    <name type="scientific">Cichlidogyrus casuarinus</name>
    <dbReference type="NCBI Taxonomy" id="1844966"/>
    <lineage>
        <taxon>Eukaryota</taxon>
        <taxon>Metazoa</taxon>
        <taxon>Spiralia</taxon>
        <taxon>Lophotrochozoa</taxon>
        <taxon>Platyhelminthes</taxon>
        <taxon>Monogenea</taxon>
        <taxon>Monopisthocotylea</taxon>
        <taxon>Dactylogyridea</taxon>
        <taxon>Ancyrocephalidae</taxon>
        <taxon>Cichlidogyrus</taxon>
    </lineage>
</organism>
<comment type="similarity">
    <text evidence="2 6">Belongs to the ARPC2 family.</text>
</comment>
<keyword evidence="5 6" id="KW-0206">Cytoskeleton</keyword>
<proteinExistence type="inferred from homology"/>
<evidence type="ECO:0000256" key="3">
    <source>
        <dbReference type="ARBA" id="ARBA00022490"/>
    </source>
</evidence>
<gene>
    <name evidence="7" type="primary">ARPC2_2</name>
    <name evidence="7" type="ORF">Ciccas_006418</name>
</gene>
<dbReference type="GO" id="GO:0005856">
    <property type="term" value="C:cytoskeleton"/>
    <property type="evidence" value="ECO:0007669"/>
    <property type="project" value="UniProtKB-SubCell"/>
</dbReference>
<dbReference type="AlphaFoldDB" id="A0ABD2Q5S9"/>
<evidence type="ECO:0000313" key="8">
    <source>
        <dbReference type="Proteomes" id="UP001626550"/>
    </source>
</evidence>
<evidence type="ECO:0000256" key="2">
    <source>
        <dbReference type="ARBA" id="ARBA00007192"/>
    </source>
</evidence>
<comment type="subcellular location">
    <subcellularLocation>
        <location evidence="1 6">Cytoplasm</location>
        <location evidence="1 6">Cytoskeleton</location>
    </subcellularLocation>
</comment>
<dbReference type="Proteomes" id="UP001626550">
    <property type="component" value="Unassembled WGS sequence"/>
</dbReference>
<protein>
    <recommendedName>
        <fullName evidence="6">Arp2/3 complex 34 kDa subunit</fullName>
    </recommendedName>
</protein>
<name>A0ABD2Q5S9_9PLAT</name>
<accession>A0ABD2Q5S9</accession>